<evidence type="ECO:0000313" key="2">
    <source>
        <dbReference type="EMBL" id="GJQ10871.1"/>
    </source>
</evidence>
<protein>
    <recommendedName>
        <fullName evidence="1">NAD(P)-binding domain-containing protein</fullName>
    </recommendedName>
</protein>
<dbReference type="OrthoDB" id="419598at2759"/>
<reference evidence="2" key="1">
    <citation type="journal article" date="2022" name="Proc. Natl. Acad. Sci. U.S.A.">
        <title>Life cycle and functional genomics of the unicellular red alga Galdieria for elucidating algal and plant evolution and industrial use.</title>
        <authorList>
            <person name="Hirooka S."/>
            <person name="Itabashi T."/>
            <person name="Ichinose T.M."/>
            <person name="Onuma R."/>
            <person name="Fujiwara T."/>
            <person name="Yamashita S."/>
            <person name="Jong L.W."/>
            <person name="Tomita R."/>
            <person name="Iwane A.H."/>
            <person name="Miyagishima S.Y."/>
        </authorList>
    </citation>
    <scope>NUCLEOTIDE SEQUENCE</scope>
    <source>
        <strain evidence="2">NBRC 102759</strain>
    </source>
</reference>
<gene>
    <name evidence="2" type="ORF">GpartN1_g2662.t1</name>
</gene>
<dbReference type="SUPFAM" id="SSF51735">
    <property type="entry name" value="NAD(P)-binding Rossmann-fold domains"/>
    <property type="match status" value="1"/>
</dbReference>
<comment type="caution">
    <text evidence="2">The sequence shown here is derived from an EMBL/GenBank/DDBJ whole genome shotgun (WGS) entry which is preliminary data.</text>
</comment>
<name>A0A9C7UPS1_9RHOD</name>
<sequence>MTSVFIGYLQSSCISCFHSPTHCWNRKKVLYSSPFVSFRRCIPSKSSLSARKQRILATGETVIVFGGSGRLGRRVVGELVKQNYRVAAGGRNLERTKQVIQERIDVAHKSNLLEYFEWKATERTSWFQKWSPDAVKAVVAVIGASGNSLLDITQPYKIDYLGNKQLIDATKAWNPNCPFILITSLGTGKPFTGFPTALLNLYGGILYWKRKSERHLIQSGLPFTIIRPGGLERAQDDFGVNHKVRLYPADTQFSGSVSRLQVAQVIADAISNPDLSRGKIVEVTALYGAKEIPLHDQWKRIPVWVE</sequence>
<feature type="domain" description="NAD(P)-binding" evidence="1">
    <location>
        <begin position="66"/>
        <end position="273"/>
    </location>
</feature>
<dbReference type="InterPro" id="IPR044719">
    <property type="entry name" value="TIC62"/>
</dbReference>
<accession>A0A9C7UPS1</accession>
<organism evidence="2 3">
    <name type="scientific">Galdieria partita</name>
    <dbReference type="NCBI Taxonomy" id="83374"/>
    <lineage>
        <taxon>Eukaryota</taxon>
        <taxon>Rhodophyta</taxon>
        <taxon>Bangiophyceae</taxon>
        <taxon>Galdieriales</taxon>
        <taxon>Galdieriaceae</taxon>
        <taxon>Galdieria</taxon>
    </lineage>
</organism>
<dbReference type="CDD" id="cd05243">
    <property type="entry name" value="SDR_a5"/>
    <property type="match status" value="1"/>
</dbReference>
<proteinExistence type="predicted"/>
<dbReference type="Pfam" id="PF13460">
    <property type="entry name" value="NAD_binding_10"/>
    <property type="match status" value="1"/>
</dbReference>
<keyword evidence="3" id="KW-1185">Reference proteome</keyword>
<dbReference type="PANTHER" id="PTHR47285:SF1">
    <property type="entry name" value="PROTEIN TIC 62, CHLOROPLASTIC"/>
    <property type="match status" value="1"/>
</dbReference>
<dbReference type="InterPro" id="IPR016040">
    <property type="entry name" value="NAD(P)-bd_dom"/>
</dbReference>
<dbReference type="Proteomes" id="UP001061958">
    <property type="component" value="Unassembled WGS sequence"/>
</dbReference>
<evidence type="ECO:0000259" key="1">
    <source>
        <dbReference type="Pfam" id="PF13460"/>
    </source>
</evidence>
<dbReference type="InterPro" id="IPR036291">
    <property type="entry name" value="NAD(P)-bd_dom_sf"/>
</dbReference>
<dbReference type="AlphaFoldDB" id="A0A9C7UPS1"/>
<dbReference type="PANTHER" id="PTHR47285">
    <property type="entry name" value="PROTEIN TIC 62, CHLOROPLASTIC"/>
    <property type="match status" value="1"/>
</dbReference>
<reference evidence="2" key="2">
    <citation type="submission" date="2022-01" db="EMBL/GenBank/DDBJ databases">
        <authorList>
            <person name="Hirooka S."/>
            <person name="Miyagishima S.Y."/>
        </authorList>
    </citation>
    <scope>NUCLEOTIDE SEQUENCE</scope>
    <source>
        <strain evidence="2">NBRC 102759</strain>
    </source>
</reference>
<dbReference type="Gene3D" id="3.40.50.720">
    <property type="entry name" value="NAD(P)-binding Rossmann-like Domain"/>
    <property type="match status" value="1"/>
</dbReference>
<evidence type="ECO:0000313" key="3">
    <source>
        <dbReference type="Proteomes" id="UP001061958"/>
    </source>
</evidence>
<dbReference type="EMBL" id="BQMJ01000019">
    <property type="protein sequence ID" value="GJQ10871.1"/>
    <property type="molecule type" value="Genomic_DNA"/>
</dbReference>